<accession>A0ABV2AMZ1</accession>
<reference evidence="1 2" key="1">
    <citation type="journal article" date="2024" name="BMC Biol.">
        <title>Comparative genomics of Ascetosporea gives new insight into the evolutionary basis for animal parasitism in Rhizaria.</title>
        <authorList>
            <person name="Hiltunen Thoren M."/>
            <person name="Onut-Brannstrom I."/>
            <person name="Alfjorden A."/>
            <person name="Peckova H."/>
            <person name="Swords F."/>
            <person name="Hooper C."/>
            <person name="Holzer A.S."/>
            <person name="Bass D."/>
            <person name="Burki F."/>
        </authorList>
    </citation>
    <scope>NUCLEOTIDE SEQUENCE [LARGE SCALE GENOMIC DNA]</scope>
    <source>
        <strain evidence="1">20-A016</strain>
    </source>
</reference>
<comment type="caution">
    <text evidence="1">The sequence shown here is derived from an EMBL/GenBank/DDBJ whole genome shotgun (WGS) entry which is preliminary data.</text>
</comment>
<dbReference type="EMBL" id="JBDODL010001039">
    <property type="protein sequence ID" value="MES1921030.1"/>
    <property type="molecule type" value="Genomic_DNA"/>
</dbReference>
<proteinExistence type="predicted"/>
<organism evidence="1 2">
    <name type="scientific">Bonamia ostreae</name>
    <dbReference type="NCBI Taxonomy" id="126728"/>
    <lineage>
        <taxon>Eukaryota</taxon>
        <taxon>Sar</taxon>
        <taxon>Rhizaria</taxon>
        <taxon>Endomyxa</taxon>
        <taxon>Ascetosporea</taxon>
        <taxon>Haplosporida</taxon>
        <taxon>Bonamia</taxon>
    </lineage>
</organism>
<gene>
    <name evidence="1" type="ORF">MHBO_002631</name>
</gene>
<sequence>MIKKTCSAAFRKKFKKALTKSMSLSPLFFKFEIVNSEICSTISTGTGTFSRMTEISKLKQCRPYNLMSLLATASKLSNKKNSGSVLYQRPFFTKLMNILIPPIDTLLSVLFANPFTFYVTKELKF</sequence>
<evidence type="ECO:0000313" key="1">
    <source>
        <dbReference type="EMBL" id="MES1921030.1"/>
    </source>
</evidence>
<keyword evidence="2" id="KW-1185">Reference proteome</keyword>
<dbReference type="Proteomes" id="UP001439008">
    <property type="component" value="Unassembled WGS sequence"/>
</dbReference>
<evidence type="ECO:0000313" key="2">
    <source>
        <dbReference type="Proteomes" id="UP001439008"/>
    </source>
</evidence>
<name>A0ABV2AMZ1_9EUKA</name>
<protein>
    <submittedName>
        <fullName evidence="1">Uncharacterized protein</fullName>
    </submittedName>
</protein>